<reference evidence="3 4" key="1">
    <citation type="submission" date="2019-03" db="EMBL/GenBank/DDBJ databases">
        <title>Genomic Encyclopedia of Type Strains, Phase IV (KMG-IV): sequencing the most valuable type-strain genomes for metagenomic binning, comparative biology and taxonomic classification.</title>
        <authorList>
            <person name="Goeker M."/>
        </authorList>
    </citation>
    <scope>NUCLEOTIDE SEQUENCE [LARGE SCALE GENOMIC DNA]</scope>
    <source>
        <strain evidence="3 4">DSM 100451</strain>
    </source>
</reference>
<dbReference type="Proteomes" id="UP001529380">
    <property type="component" value="Unassembled WGS sequence"/>
</dbReference>
<evidence type="ECO:0000313" key="4">
    <source>
        <dbReference type="Proteomes" id="UP000295184"/>
    </source>
</evidence>
<sequence>MSVITLDQLAVMSVQYVQYTFDYFLDSMDRCGIHNIDLWGGSPHFCRLDYPWGPAAARRIRELRRQIEDRGMKVVIYTPETLGYPFSYSSPDRALRDRTLDYMEASMEDALEFGTDKLFLNTGCHPRNLNREDGWARTVDSLQQLAQRAERMGVTLMLEQLQPYESNLLLNLEDMKQMLHQVDSPALATCVDLVAMEVAGDNLESFYQQLGNKIQWIHYSDSHHEIVGSGNFGRKKLEGYIRTLEHFGYSGCIDLEINDSIYWEDPHTSIQQSVEYLRNFLPERQ</sequence>
<accession>A0A4R1QTG6</accession>
<protein>
    <submittedName>
        <fullName evidence="3">Protein FrlC</fullName>
    </submittedName>
    <submittedName>
        <fullName evidence="2">TIM barrel protein</fullName>
    </submittedName>
</protein>
<dbReference type="InterPro" id="IPR050312">
    <property type="entry name" value="IolE/XylAMocC-like"/>
</dbReference>
<evidence type="ECO:0000259" key="1">
    <source>
        <dbReference type="Pfam" id="PF01261"/>
    </source>
</evidence>
<evidence type="ECO:0000313" key="2">
    <source>
        <dbReference type="EMBL" id="MDM8202289.1"/>
    </source>
</evidence>
<dbReference type="EMBL" id="SLUM01000013">
    <property type="protein sequence ID" value="TCL56361.1"/>
    <property type="molecule type" value="Genomic_DNA"/>
</dbReference>
<dbReference type="Proteomes" id="UP000295184">
    <property type="component" value="Unassembled WGS sequence"/>
</dbReference>
<dbReference type="AlphaFoldDB" id="A0A4R1QTG6"/>
<gene>
    <name evidence="3" type="ORF">EDD77_11319</name>
    <name evidence="2" type="ORF">QUW08_13440</name>
</gene>
<comment type="caution">
    <text evidence="3">The sequence shown here is derived from an EMBL/GenBank/DDBJ whole genome shotgun (WGS) entry which is preliminary data.</text>
</comment>
<evidence type="ECO:0000313" key="3">
    <source>
        <dbReference type="EMBL" id="TCL56361.1"/>
    </source>
</evidence>
<dbReference type="Pfam" id="PF01261">
    <property type="entry name" value="AP_endonuc_2"/>
    <property type="match status" value="1"/>
</dbReference>
<reference evidence="5" key="3">
    <citation type="submission" date="2023-06" db="EMBL/GenBank/DDBJ databases">
        <title>Identification and characterization of horizontal gene transfer across gut microbiota members of farm animals based on homology search.</title>
        <authorList>
            <person name="Zeman M."/>
            <person name="Kubasova T."/>
            <person name="Jahodarova E."/>
            <person name="Nykrynova M."/>
            <person name="Rychlik I."/>
        </authorList>
    </citation>
    <scope>NUCLEOTIDE SEQUENCE [LARGE SCALE GENOMIC DNA]</scope>
    <source>
        <strain evidence="5">ET340</strain>
    </source>
</reference>
<feature type="domain" description="Xylose isomerase-like TIM barrel" evidence="1">
    <location>
        <begin position="31"/>
        <end position="279"/>
    </location>
</feature>
<proteinExistence type="predicted"/>
<reference evidence="2 5" key="4">
    <citation type="submission" date="2023-06" db="EMBL/GenBank/DDBJ databases">
        <authorList>
            <person name="Zeman M."/>
            <person name="Kubasova T."/>
            <person name="Jahodarova E."/>
            <person name="Nykrynova M."/>
            <person name="Rychlik I."/>
        </authorList>
    </citation>
    <scope>NUCLEOTIDE SEQUENCE [LARGE SCALE GENOMIC DNA]</scope>
    <source>
        <strain evidence="2 5">ET340</strain>
    </source>
</reference>
<organism evidence="3 4">
    <name type="scientific">Allofournierella massiliensis</name>
    <dbReference type="NCBI Taxonomy" id="1650663"/>
    <lineage>
        <taxon>Bacteria</taxon>
        <taxon>Bacillati</taxon>
        <taxon>Bacillota</taxon>
        <taxon>Clostridia</taxon>
        <taxon>Eubacteriales</taxon>
        <taxon>Oscillospiraceae</taxon>
        <taxon>Allofournierella</taxon>
    </lineage>
</organism>
<dbReference type="InterPro" id="IPR036237">
    <property type="entry name" value="Xyl_isomerase-like_sf"/>
</dbReference>
<dbReference type="EMBL" id="JAUDCL010000033">
    <property type="protein sequence ID" value="MDM8202289.1"/>
    <property type="molecule type" value="Genomic_DNA"/>
</dbReference>
<dbReference type="GeneID" id="97381368"/>
<dbReference type="RefSeq" id="WP_058965521.1">
    <property type="nucleotide sequence ID" value="NZ_CABKVM010000018.1"/>
</dbReference>
<reference evidence="2 5" key="2">
    <citation type="submission" date="2023-06" db="EMBL/GenBank/DDBJ databases">
        <title>Identification and characterization of horizontal gene transfer across gut microbiota members of farm animals based on homology search.</title>
        <authorList>
            <person name="Schwarzerova J."/>
            <person name="Nykrynova M."/>
            <person name="Jureckova K."/>
            <person name="Cejkova D."/>
            <person name="Rychlik I."/>
        </authorList>
    </citation>
    <scope>NUCLEOTIDE SEQUENCE [LARGE SCALE GENOMIC DNA]</scope>
    <source>
        <strain evidence="2 5">ET340</strain>
    </source>
</reference>
<dbReference type="PANTHER" id="PTHR12110:SF21">
    <property type="entry name" value="XYLOSE ISOMERASE-LIKE TIM BARREL DOMAIN-CONTAINING PROTEIN"/>
    <property type="match status" value="1"/>
</dbReference>
<dbReference type="STRING" id="1650663.GCA_001486665_02538"/>
<dbReference type="PANTHER" id="PTHR12110">
    <property type="entry name" value="HYDROXYPYRUVATE ISOMERASE"/>
    <property type="match status" value="1"/>
</dbReference>
<dbReference type="InterPro" id="IPR013022">
    <property type="entry name" value="Xyl_isomerase-like_TIM-brl"/>
</dbReference>
<name>A0A4R1QTG6_9FIRM</name>
<keyword evidence="5" id="KW-1185">Reference proteome</keyword>
<dbReference type="Gene3D" id="3.20.20.150">
    <property type="entry name" value="Divalent-metal-dependent TIM barrel enzymes"/>
    <property type="match status" value="1"/>
</dbReference>
<evidence type="ECO:0000313" key="5">
    <source>
        <dbReference type="Proteomes" id="UP001529380"/>
    </source>
</evidence>
<dbReference type="SUPFAM" id="SSF51658">
    <property type="entry name" value="Xylose isomerase-like"/>
    <property type="match status" value="1"/>
</dbReference>
<dbReference type="OrthoDB" id="9814946at2"/>